<keyword evidence="2" id="KW-1185">Reference proteome</keyword>
<dbReference type="EMBL" id="BAABAF010000001">
    <property type="protein sequence ID" value="GAA3750848.1"/>
    <property type="molecule type" value="Genomic_DNA"/>
</dbReference>
<evidence type="ECO:0000313" key="1">
    <source>
        <dbReference type="EMBL" id="GAA3750848.1"/>
    </source>
</evidence>
<organism evidence="1 2">
    <name type="scientific">Microbacterium kribbense</name>
    <dbReference type="NCBI Taxonomy" id="433645"/>
    <lineage>
        <taxon>Bacteria</taxon>
        <taxon>Bacillati</taxon>
        <taxon>Actinomycetota</taxon>
        <taxon>Actinomycetes</taxon>
        <taxon>Micrococcales</taxon>
        <taxon>Microbacteriaceae</taxon>
        <taxon>Microbacterium</taxon>
    </lineage>
</organism>
<sequence>MLPAISELQSAVHDQDLARVDDITRQMAPHVSDAASLTSDPIWRATEVLPVIGPNLAAVRVASAQLDVLINDLAVPLLPELQRLRAKPGTIDVDALAKVADALSTADFALQRGQHDLDTVNPDALIPVVARGMAQLDVVTNEVAPLVHAAAPFMRIAPGLLGADGIRHTLVIVQNNAEVRTAGGISGTFVDLVTNQGEITLGGVASDAQFPAAGEPVATVPTSTSALYGGVVGTHVQNSTMPADFAVTARLASAWWRTHAKADPDVVAAIDPHVLAALLRVTGPVTIEGVALTADNAVHELLVNSYLQLAVENQDPFFSAVATAVFQRLTDGSADPLALVNALRQPLAEGRISLWSSHGDEQKVLGSGVLGGPSVRHRLAGNDAYAVYFNDATGAKMDPFLQTTITSGTRQCRPDGRRDVVIRVSVSSSAPKDAATSLPGPVTGWGLNGTPAGDIRTIVTVAAPAGTFLGGVSVDGRATNTPDVVDAGFPTSAATVLLEPGQKKTVQFRFTAAHAGKASPTILHTPMMNDPKILSTPISCR</sequence>
<protein>
    <recommendedName>
        <fullName evidence="3">DUF4012 domain-containing protein</fullName>
    </recommendedName>
</protein>
<comment type="caution">
    <text evidence="1">The sequence shown here is derived from an EMBL/GenBank/DDBJ whole genome shotgun (WGS) entry which is preliminary data.</text>
</comment>
<accession>A0ABP7FXI0</accession>
<dbReference type="Proteomes" id="UP001500540">
    <property type="component" value="Unassembled WGS sequence"/>
</dbReference>
<dbReference type="Pfam" id="PF13196">
    <property type="entry name" value="DUF4012"/>
    <property type="match status" value="1"/>
</dbReference>
<proteinExistence type="predicted"/>
<dbReference type="InterPro" id="IPR025101">
    <property type="entry name" value="DUF4012"/>
</dbReference>
<reference evidence="2" key="1">
    <citation type="journal article" date="2019" name="Int. J. Syst. Evol. Microbiol.">
        <title>The Global Catalogue of Microorganisms (GCM) 10K type strain sequencing project: providing services to taxonomists for standard genome sequencing and annotation.</title>
        <authorList>
            <consortium name="The Broad Institute Genomics Platform"/>
            <consortium name="The Broad Institute Genome Sequencing Center for Infectious Disease"/>
            <person name="Wu L."/>
            <person name="Ma J."/>
        </authorList>
    </citation>
    <scope>NUCLEOTIDE SEQUENCE [LARGE SCALE GENOMIC DNA]</scope>
    <source>
        <strain evidence="2">JCM 16950</strain>
    </source>
</reference>
<name>A0ABP7FXI0_9MICO</name>
<evidence type="ECO:0000313" key="2">
    <source>
        <dbReference type="Proteomes" id="UP001500540"/>
    </source>
</evidence>
<gene>
    <name evidence="1" type="ORF">GCM10022240_00130</name>
</gene>
<evidence type="ECO:0008006" key="3">
    <source>
        <dbReference type="Google" id="ProtNLM"/>
    </source>
</evidence>